<evidence type="ECO:0000256" key="1">
    <source>
        <dbReference type="SAM" id="Phobius"/>
    </source>
</evidence>
<keyword evidence="1" id="KW-0472">Membrane</keyword>
<dbReference type="PROSITE" id="PS50883">
    <property type="entry name" value="EAL"/>
    <property type="match status" value="1"/>
</dbReference>
<feature type="transmembrane region" description="Helical" evidence="1">
    <location>
        <begin position="75"/>
        <end position="101"/>
    </location>
</feature>
<accession>A0A0H3XIM6</accession>
<dbReference type="STRING" id="315358.SERIO_v1c11890"/>
<protein>
    <recommendedName>
        <fullName evidence="2">EAL domain-containing protein</fullName>
    </recommendedName>
</protein>
<evidence type="ECO:0000313" key="3">
    <source>
        <dbReference type="EMBL" id="AKM54738.1"/>
    </source>
</evidence>
<proteinExistence type="predicted"/>
<dbReference type="SUPFAM" id="SSF141868">
    <property type="entry name" value="EAL domain-like"/>
    <property type="match status" value="1"/>
</dbReference>
<feature type="transmembrane region" description="Helical" evidence="1">
    <location>
        <begin position="38"/>
        <end position="63"/>
    </location>
</feature>
<name>A0A0H3XIM6_9MOLU</name>
<evidence type="ECO:0000313" key="4">
    <source>
        <dbReference type="Proteomes" id="UP000035661"/>
    </source>
</evidence>
<feature type="domain" description="EAL" evidence="2">
    <location>
        <begin position="405"/>
        <end position="658"/>
    </location>
</feature>
<feature type="transmembrane region" description="Helical" evidence="1">
    <location>
        <begin position="150"/>
        <end position="170"/>
    </location>
</feature>
<reference evidence="4" key="2">
    <citation type="submission" date="2015-06" db="EMBL/GenBank/DDBJ databases">
        <title>Complete genome sequence of Spiroplasma eriocheiris TDA-040725-5 (DSM 21848).</title>
        <authorList>
            <person name="Lo W.-S."/>
            <person name="Kuo C.-H."/>
        </authorList>
    </citation>
    <scope>NUCLEOTIDE SEQUENCE [LARGE SCALE GENOMIC DNA]</scope>
    <source>
        <strain evidence="4">TDA-040725-5</strain>
    </source>
</reference>
<dbReference type="Pfam" id="PF00563">
    <property type="entry name" value="EAL"/>
    <property type="match status" value="1"/>
</dbReference>
<sequence length="673" mass="78195">MGNILNTIFVYLFFIGIFSIIYMFTWGLVRNYFTRFALYYKLIIGGLFGILVVLAQGLIPYFVKDIDKNIATIYLPVLLGWIISVFISWISIILYLTIILLGNFVLIPATNIEFVQLSGTASILIYFVLFIIAIIVTIIGSYLKWTQWTMWSLITLISFILVSIVTLTIHQSDSFTKGLVEELNVLIWIAFSYLGYGIEWIIEIIYEHAIKLQNIIEYDRTTYIREALAHEAIYDLINRQKIQRGVYFTFEINNFNKLDKIVSGNIKNKIIDVVARQVFNQWQNDDVLFFKASLNHFGIFLPFDKNLKVEINTLLENNRFKQRPADDVLKKFEILLQKVNTTFALHNYKISIKLQGYASIYGIQSNNLEKLKEYNITTADNRNNIEYENQVIFADIAEIREIKTQKRNILALNESTNLEKIISLFYPVINVEENYQVEFNYTSNLVNGSTLESFYDNDLKNVFLKTEQHILSRFNAALNIKNFKKLDDYLERKVFISYSANFIASEMFNLKKFATKLIELKIKPSNLILTFDLKEPSFNTKLFTKNLALIRKLGISIAVKNLGSDNTDVTSLYYYQPEFGLIAPEVIREMFIHLHNQELIKDLILLAKKLGINLVASQVNSYLTYKKLNEFGINYMLGNLFGYFEEPQTTINNEVRYLLLKNLTKGDKNALKK</sequence>
<reference evidence="3 4" key="1">
    <citation type="journal article" date="2015" name="Genome Biol. Evol.">
        <title>Found and Lost: The Fates of Horizontally Acquired Genes in Arthropod-Symbiotic Spiroplasma.</title>
        <authorList>
            <person name="Lo W.S."/>
            <person name="Gasparich G.E."/>
            <person name="Kuo C.H."/>
        </authorList>
    </citation>
    <scope>NUCLEOTIDE SEQUENCE [LARGE SCALE GENOMIC DNA]</scope>
    <source>
        <strain evidence="4">TDA-040725-5</strain>
    </source>
</reference>
<dbReference type="RefSeq" id="WP_047791918.1">
    <property type="nucleotide sequence ID" value="NZ_CP011856.1"/>
</dbReference>
<feature type="transmembrane region" description="Helical" evidence="1">
    <location>
        <begin position="121"/>
        <end position="143"/>
    </location>
</feature>
<dbReference type="PATRIC" id="fig|743698.3.peg.1201"/>
<dbReference type="InterPro" id="IPR035919">
    <property type="entry name" value="EAL_sf"/>
</dbReference>
<keyword evidence="1" id="KW-0812">Transmembrane</keyword>
<dbReference type="KEGG" id="seri:SERIO_v1c11890"/>
<organism evidence="3 4">
    <name type="scientific">Spiroplasma eriocheiris</name>
    <dbReference type="NCBI Taxonomy" id="315358"/>
    <lineage>
        <taxon>Bacteria</taxon>
        <taxon>Bacillati</taxon>
        <taxon>Mycoplasmatota</taxon>
        <taxon>Mollicutes</taxon>
        <taxon>Entomoplasmatales</taxon>
        <taxon>Spiroplasmataceae</taxon>
        <taxon>Spiroplasma</taxon>
    </lineage>
</organism>
<feature type="transmembrane region" description="Helical" evidence="1">
    <location>
        <begin position="185"/>
        <end position="206"/>
    </location>
</feature>
<dbReference type="Proteomes" id="UP000035661">
    <property type="component" value="Chromosome"/>
</dbReference>
<keyword evidence="4" id="KW-1185">Reference proteome</keyword>
<evidence type="ECO:0000259" key="2">
    <source>
        <dbReference type="PROSITE" id="PS50883"/>
    </source>
</evidence>
<feature type="transmembrane region" description="Helical" evidence="1">
    <location>
        <begin position="7"/>
        <end position="26"/>
    </location>
</feature>
<dbReference type="Gene3D" id="3.20.20.450">
    <property type="entry name" value="EAL domain"/>
    <property type="match status" value="1"/>
</dbReference>
<gene>
    <name evidence="3" type="ORF">SERIO_v1c11890</name>
</gene>
<dbReference type="EMBL" id="CP011856">
    <property type="protein sequence ID" value="AKM54738.1"/>
    <property type="molecule type" value="Genomic_DNA"/>
</dbReference>
<dbReference type="AlphaFoldDB" id="A0A0H3XIM6"/>
<dbReference type="InterPro" id="IPR001633">
    <property type="entry name" value="EAL_dom"/>
</dbReference>
<keyword evidence="1" id="KW-1133">Transmembrane helix</keyword>